<reference evidence="1" key="2">
    <citation type="submission" date="2020-09" db="EMBL/GenBank/DDBJ databases">
        <authorList>
            <person name="Sun Q."/>
            <person name="Kim S."/>
        </authorList>
    </citation>
    <scope>NUCLEOTIDE SEQUENCE</scope>
    <source>
        <strain evidence="1">KCTC 22164</strain>
    </source>
</reference>
<comment type="caution">
    <text evidence="1">The sequence shown here is derived from an EMBL/GenBank/DDBJ whole genome shotgun (WGS) entry which is preliminary data.</text>
</comment>
<protein>
    <recommendedName>
        <fullName evidence="3">Phosphoenolpyruvate carboxylase</fullName>
    </recommendedName>
</protein>
<evidence type="ECO:0008006" key="3">
    <source>
        <dbReference type="Google" id="ProtNLM"/>
    </source>
</evidence>
<sequence length="407" mass="45595">MSQVLQEAGTRLLNALGRHSDIIMAAYINGSVSERDYSAKTLEQLAQLGVLWRPDPQSDLRLKSAVRSLLEGSLQDERNRTINANIGAALAGLKTLAAHYKESLHFGRYTEASSYMGELTEHVYQLSESLSNSVRVVFSRINNEFGYVASVDAKIRENELAQGQVTELLAQLECFRFDELSDIAGSNRELRHLLVVALQQRFSKAAQELSVAQARLLDLMGRFREFQGKTRLLKGFLLHMEQHPDFTPGNYAGLSQVPSLFNQAQGMLKPASADVNRVEHEADYQQIVASLTHVHRRKQQDDDAHKAAQDIDVSEQSRVALDKDPLQKAVDDFFCDVIDSGQPMSALSYYAGKDLTFDQEVWLYQVIGGYQSLDDTNKAFFALDTHGEPDKVFDGNFYINDITVGLR</sequence>
<dbReference type="Proteomes" id="UP000631300">
    <property type="component" value="Unassembled WGS sequence"/>
</dbReference>
<dbReference type="EMBL" id="BMXP01000001">
    <property type="protein sequence ID" value="GGW74658.1"/>
    <property type="molecule type" value="Genomic_DNA"/>
</dbReference>
<dbReference type="RefSeq" id="WP_189403350.1">
    <property type="nucleotide sequence ID" value="NZ_BMXP01000001.1"/>
</dbReference>
<dbReference type="AlphaFoldDB" id="A0A918JD37"/>
<organism evidence="1 2">
    <name type="scientific">Alteromonas halophila</name>
    <dbReference type="NCBI Taxonomy" id="516698"/>
    <lineage>
        <taxon>Bacteria</taxon>
        <taxon>Pseudomonadati</taxon>
        <taxon>Pseudomonadota</taxon>
        <taxon>Gammaproteobacteria</taxon>
        <taxon>Alteromonadales</taxon>
        <taxon>Alteromonadaceae</taxon>
        <taxon>Alteromonas/Salinimonas group</taxon>
        <taxon>Alteromonas</taxon>
    </lineage>
</organism>
<proteinExistence type="predicted"/>
<evidence type="ECO:0000313" key="2">
    <source>
        <dbReference type="Proteomes" id="UP000631300"/>
    </source>
</evidence>
<name>A0A918JD37_9ALTE</name>
<keyword evidence="2" id="KW-1185">Reference proteome</keyword>
<gene>
    <name evidence="1" type="ORF">GCM10007391_03340</name>
</gene>
<reference evidence="1" key="1">
    <citation type="journal article" date="2014" name="Int. J. Syst. Evol. Microbiol.">
        <title>Complete genome sequence of Corynebacterium casei LMG S-19264T (=DSM 44701T), isolated from a smear-ripened cheese.</title>
        <authorList>
            <consortium name="US DOE Joint Genome Institute (JGI-PGF)"/>
            <person name="Walter F."/>
            <person name="Albersmeier A."/>
            <person name="Kalinowski J."/>
            <person name="Ruckert C."/>
        </authorList>
    </citation>
    <scope>NUCLEOTIDE SEQUENCE</scope>
    <source>
        <strain evidence="1">KCTC 22164</strain>
    </source>
</reference>
<accession>A0A918JD37</accession>
<evidence type="ECO:0000313" key="1">
    <source>
        <dbReference type="EMBL" id="GGW74658.1"/>
    </source>
</evidence>